<dbReference type="GO" id="GO:0032543">
    <property type="term" value="P:mitochondrial translation"/>
    <property type="evidence" value="ECO:0007669"/>
    <property type="project" value="InterPro"/>
</dbReference>
<dbReference type="Gene3D" id="1.10.1520.10">
    <property type="entry name" value="Ribonuclease III domain"/>
    <property type="match status" value="2"/>
</dbReference>
<keyword evidence="3" id="KW-1185">Reference proteome</keyword>
<dbReference type="InterPro" id="IPR000999">
    <property type="entry name" value="RNase_III_dom"/>
</dbReference>
<sequence>MASMLPTRAARTIACSACRTIVCPSTIGSASLLRRSLSTSTEETPVDYTDKPRWSYTPPLAKAPFSLRLNTKRREYPVNADPNVLDEFYIRMLGNDGDKLLSDEIKWLAVTHKSFDQGRRGFNDRLAFLATGFFGHGAKPRKCGIHRCPDAFDRAPFTHPALEGLENLTSRKNFLIGKTQLAELAQKYELQKVLRWNPRKPNNLASSGIELVLAHTMYAIVGAISLEKGGLVANKVTRERILEPLGF</sequence>
<evidence type="ECO:0000313" key="3">
    <source>
        <dbReference type="Proteomes" id="UP000037505"/>
    </source>
</evidence>
<dbReference type="SUPFAM" id="SSF69065">
    <property type="entry name" value="RNase III domain-like"/>
    <property type="match status" value="1"/>
</dbReference>
<dbReference type="EMBL" id="JNOM01000309">
    <property type="protein sequence ID" value="KNG82876.1"/>
    <property type="molecule type" value="Genomic_DNA"/>
</dbReference>
<dbReference type="Pfam" id="PF14622">
    <property type="entry name" value="Ribonucleas_3_3"/>
    <property type="match status" value="1"/>
</dbReference>
<dbReference type="Proteomes" id="UP000037505">
    <property type="component" value="Unassembled WGS sequence"/>
</dbReference>
<dbReference type="InterPro" id="IPR040030">
    <property type="entry name" value="Ribosomal_mL57"/>
</dbReference>
<dbReference type="PANTHER" id="PTHR28160:SF1">
    <property type="entry name" value="LARGE RIBOSOMAL SUBUNIT PROTEIN ML57"/>
    <property type="match status" value="1"/>
</dbReference>
<proteinExistence type="predicted"/>
<comment type="caution">
    <text evidence="2">The sequence shown here is derived from an EMBL/GenBank/DDBJ whole genome shotgun (WGS) entry which is preliminary data.</text>
</comment>
<organism evidence="2 3">
    <name type="scientific">Aspergillus nomiae NRRL (strain ATCC 15546 / NRRL 13137 / CBS 260.88 / M93)</name>
    <dbReference type="NCBI Taxonomy" id="1509407"/>
    <lineage>
        <taxon>Eukaryota</taxon>
        <taxon>Fungi</taxon>
        <taxon>Dikarya</taxon>
        <taxon>Ascomycota</taxon>
        <taxon>Pezizomycotina</taxon>
        <taxon>Eurotiomycetes</taxon>
        <taxon>Eurotiomycetidae</taxon>
        <taxon>Eurotiales</taxon>
        <taxon>Aspergillaceae</taxon>
        <taxon>Aspergillus</taxon>
        <taxon>Aspergillus subgen. Circumdati</taxon>
    </lineage>
</organism>
<dbReference type="GO" id="GO:0004525">
    <property type="term" value="F:ribonuclease III activity"/>
    <property type="evidence" value="ECO:0007669"/>
    <property type="project" value="InterPro"/>
</dbReference>
<dbReference type="GO" id="GO:0006396">
    <property type="term" value="P:RNA processing"/>
    <property type="evidence" value="ECO:0007669"/>
    <property type="project" value="InterPro"/>
</dbReference>
<dbReference type="STRING" id="1509407.A0A0L1ITH0"/>
<gene>
    <name evidence="2" type="ORF">ANOM_008531</name>
</gene>
<dbReference type="OrthoDB" id="2281895at2759"/>
<dbReference type="GO" id="GO:0003735">
    <property type="term" value="F:structural constituent of ribosome"/>
    <property type="evidence" value="ECO:0007669"/>
    <property type="project" value="InterPro"/>
</dbReference>
<reference evidence="2 3" key="1">
    <citation type="submission" date="2014-06" db="EMBL/GenBank/DDBJ databases">
        <title>The Genome of the Aflatoxigenic Filamentous Fungus Aspergillus nomius.</title>
        <authorList>
            <person name="Moore M.G."/>
            <person name="Shannon B.M."/>
            <person name="Brian M.M."/>
        </authorList>
    </citation>
    <scope>NUCLEOTIDE SEQUENCE [LARGE SCALE GENOMIC DNA]</scope>
    <source>
        <strain evidence="2 3">NRRL 13137</strain>
    </source>
</reference>
<dbReference type="PANTHER" id="PTHR28160">
    <property type="entry name" value="54S RIBOSOMAL PROTEIN L15, MITOCHONDRIAL"/>
    <property type="match status" value="1"/>
</dbReference>
<feature type="domain" description="RNase III" evidence="1">
    <location>
        <begin position="168"/>
        <end position="229"/>
    </location>
</feature>
<dbReference type="GeneID" id="26810335"/>
<protein>
    <submittedName>
        <fullName evidence="2">RNase III domain protein</fullName>
    </submittedName>
</protein>
<dbReference type="RefSeq" id="XP_015403799.1">
    <property type="nucleotide sequence ID" value="XM_015553787.1"/>
</dbReference>
<dbReference type="FunFam" id="1.10.1520.10:FF:000018">
    <property type="entry name" value="RNase III domain protein"/>
    <property type="match status" value="1"/>
</dbReference>
<evidence type="ECO:0000259" key="1">
    <source>
        <dbReference type="PROSITE" id="PS50142"/>
    </source>
</evidence>
<accession>A0A0L1ITH0</accession>
<dbReference type="GO" id="GO:0005762">
    <property type="term" value="C:mitochondrial large ribosomal subunit"/>
    <property type="evidence" value="ECO:0007669"/>
    <property type="project" value="InterPro"/>
</dbReference>
<name>A0A0L1ITH0_ASPN3</name>
<dbReference type="AlphaFoldDB" id="A0A0L1ITH0"/>
<evidence type="ECO:0000313" key="2">
    <source>
        <dbReference type="EMBL" id="KNG82876.1"/>
    </source>
</evidence>
<dbReference type="PROSITE" id="PS50142">
    <property type="entry name" value="RNASE_3_2"/>
    <property type="match status" value="1"/>
</dbReference>
<dbReference type="InterPro" id="IPR036389">
    <property type="entry name" value="RNase_III_sf"/>
</dbReference>